<dbReference type="Pfam" id="PF05997">
    <property type="entry name" value="Nop52"/>
    <property type="match status" value="1"/>
</dbReference>
<feature type="region of interest" description="Disordered" evidence="6">
    <location>
        <begin position="404"/>
        <end position="446"/>
    </location>
</feature>
<comment type="similarity">
    <text evidence="2">Belongs to the RRP1 family.</text>
</comment>
<keyword evidence="7" id="KW-1185">Reference proteome</keyword>
<evidence type="ECO:0000313" key="7">
    <source>
        <dbReference type="Proteomes" id="UP000694867"/>
    </source>
</evidence>
<accession>A0AAJ6W0F7</accession>
<dbReference type="PANTHER" id="PTHR13026:SF0">
    <property type="entry name" value="RIBOSOMAL RNA PROCESSING 1B"/>
    <property type="match status" value="1"/>
</dbReference>
<keyword evidence="4" id="KW-0539">Nucleus</keyword>
<dbReference type="GO" id="GO:0005634">
    <property type="term" value="C:nucleus"/>
    <property type="evidence" value="ECO:0007669"/>
    <property type="project" value="UniProtKB-SubCell"/>
</dbReference>
<evidence type="ECO:0000256" key="2">
    <source>
        <dbReference type="ARBA" id="ARBA00006374"/>
    </source>
</evidence>
<dbReference type="InterPro" id="IPR010301">
    <property type="entry name" value="RRP1"/>
</dbReference>
<feature type="coiled-coil region" evidence="5">
    <location>
        <begin position="377"/>
        <end position="404"/>
    </location>
</feature>
<dbReference type="PANTHER" id="PTHR13026">
    <property type="entry name" value="NNP-1 PROTEIN NOVEL NUCLEAR PROTEIN 1 NOP52"/>
    <property type="match status" value="1"/>
</dbReference>
<dbReference type="GeneID" id="100899723"/>
<dbReference type="RefSeq" id="XP_003747601.2">
    <property type="nucleotide sequence ID" value="XM_003747553.2"/>
</dbReference>
<dbReference type="GO" id="GO:0006364">
    <property type="term" value="P:rRNA processing"/>
    <property type="evidence" value="ECO:0007669"/>
    <property type="project" value="UniProtKB-KW"/>
</dbReference>
<keyword evidence="3" id="KW-0698">rRNA processing</keyword>
<name>A0AAJ6W0F7_9ACAR</name>
<proteinExistence type="inferred from homology"/>
<gene>
    <name evidence="8" type="primary">LOC100899723</name>
</gene>
<feature type="compositionally biased region" description="Acidic residues" evidence="6">
    <location>
        <begin position="294"/>
        <end position="303"/>
    </location>
</feature>
<comment type="subcellular location">
    <subcellularLocation>
        <location evidence="1">Nucleus</location>
    </subcellularLocation>
</comment>
<dbReference type="AlphaFoldDB" id="A0AAJ6W0F7"/>
<dbReference type="CTD" id="44391"/>
<protein>
    <submittedName>
        <fullName evidence="8">Ribosomal RNA processing protein 1 homolog A</fullName>
    </submittedName>
</protein>
<dbReference type="KEGG" id="goe:100899723"/>
<sequence length="446" mass="51624">MSSEELRFAQHLASNDRKTRDKTLVRLRKWIHLRSQKETDEFNKDGMIKLWKGLFYSMWMADKPLIQEELADSISSLIHAFSKPSQIYVFVGCFFKIMGEKHDHIDKFRIDKFLMLTRRFFRESLKYLKNRDWQHKHVQKYLETLRESVLARRHDASQVALGFKLHFFDIFLEEMARIGEGELPRKRAHNFLEPFYEILAYCNSPMVVEGVRDKIFHELIKLSFGARTEGDSEGEDAEGFFDDEPEVDDEALDSDTGEVAGPVSEDEDEDKLAKRRRSDEGFIADEPVAGDADGASEDDGDLEEQLIREREDAAEVILLPIDFDLSAIKESLMEFLKVPSLKGLNKRTLHNIVKKIIDLENGVNPFAAPEEDSGSDLELDENELRLAAKRLKLLEKKYADEAENFLLPDKEEQEEDDVDDFEIDGGEDDLEELEKPIVGKKRKSRK</sequence>
<keyword evidence="5" id="KW-0175">Coiled coil</keyword>
<evidence type="ECO:0000256" key="6">
    <source>
        <dbReference type="SAM" id="MobiDB-lite"/>
    </source>
</evidence>
<reference evidence="8" key="1">
    <citation type="submission" date="2025-08" db="UniProtKB">
        <authorList>
            <consortium name="RefSeq"/>
        </authorList>
    </citation>
    <scope>IDENTIFICATION</scope>
</reference>
<dbReference type="Proteomes" id="UP000694867">
    <property type="component" value="Unplaced"/>
</dbReference>
<dbReference type="GO" id="GO:0030688">
    <property type="term" value="C:preribosome, small subunit precursor"/>
    <property type="evidence" value="ECO:0007669"/>
    <property type="project" value="InterPro"/>
</dbReference>
<organism evidence="7 8">
    <name type="scientific">Galendromus occidentalis</name>
    <name type="common">western predatory mite</name>
    <dbReference type="NCBI Taxonomy" id="34638"/>
    <lineage>
        <taxon>Eukaryota</taxon>
        <taxon>Metazoa</taxon>
        <taxon>Ecdysozoa</taxon>
        <taxon>Arthropoda</taxon>
        <taxon>Chelicerata</taxon>
        <taxon>Arachnida</taxon>
        <taxon>Acari</taxon>
        <taxon>Parasitiformes</taxon>
        <taxon>Mesostigmata</taxon>
        <taxon>Gamasina</taxon>
        <taxon>Phytoseioidea</taxon>
        <taxon>Phytoseiidae</taxon>
        <taxon>Typhlodrominae</taxon>
        <taxon>Galendromus</taxon>
    </lineage>
</organism>
<evidence type="ECO:0000256" key="3">
    <source>
        <dbReference type="ARBA" id="ARBA00022552"/>
    </source>
</evidence>
<feature type="compositionally biased region" description="Acidic residues" evidence="6">
    <location>
        <begin position="231"/>
        <end position="256"/>
    </location>
</feature>
<feature type="compositionally biased region" description="Acidic residues" evidence="6">
    <location>
        <begin position="411"/>
        <end position="432"/>
    </location>
</feature>
<evidence type="ECO:0000256" key="5">
    <source>
        <dbReference type="SAM" id="Coils"/>
    </source>
</evidence>
<evidence type="ECO:0000313" key="8">
    <source>
        <dbReference type="RefSeq" id="XP_003747601.2"/>
    </source>
</evidence>
<evidence type="ECO:0000256" key="1">
    <source>
        <dbReference type="ARBA" id="ARBA00004123"/>
    </source>
</evidence>
<feature type="region of interest" description="Disordered" evidence="6">
    <location>
        <begin position="227"/>
        <end position="303"/>
    </location>
</feature>
<evidence type="ECO:0000256" key="4">
    <source>
        <dbReference type="ARBA" id="ARBA00023242"/>
    </source>
</evidence>